<feature type="compositionally biased region" description="Basic and acidic residues" evidence="1">
    <location>
        <begin position="731"/>
        <end position="743"/>
    </location>
</feature>
<feature type="compositionally biased region" description="Basic and acidic residues" evidence="1">
    <location>
        <begin position="480"/>
        <end position="493"/>
    </location>
</feature>
<feature type="compositionally biased region" description="Low complexity" evidence="1">
    <location>
        <begin position="338"/>
        <end position="362"/>
    </location>
</feature>
<gene>
    <name evidence="3" type="ORF">CVT26_012217</name>
</gene>
<feature type="compositionally biased region" description="Acidic residues" evidence="1">
    <location>
        <begin position="920"/>
        <end position="929"/>
    </location>
</feature>
<feature type="compositionally biased region" description="Basic and acidic residues" evidence="1">
    <location>
        <begin position="759"/>
        <end position="768"/>
    </location>
</feature>
<feature type="region of interest" description="Disordered" evidence="1">
    <location>
        <begin position="166"/>
        <end position="569"/>
    </location>
</feature>
<feature type="region of interest" description="Disordered" evidence="1">
    <location>
        <begin position="576"/>
        <end position="595"/>
    </location>
</feature>
<feature type="compositionally biased region" description="Polar residues" evidence="1">
    <location>
        <begin position="215"/>
        <end position="224"/>
    </location>
</feature>
<feature type="region of interest" description="Disordered" evidence="1">
    <location>
        <begin position="949"/>
        <end position="1105"/>
    </location>
</feature>
<dbReference type="CDD" id="cd11655">
    <property type="entry name" value="rap1_myb-like"/>
    <property type="match status" value="1"/>
</dbReference>
<proteinExistence type="predicted"/>
<dbReference type="Gene3D" id="1.10.10.60">
    <property type="entry name" value="Homeodomain-like"/>
    <property type="match status" value="1"/>
</dbReference>
<feature type="compositionally biased region" description="Low complexity" evidence="1">
    <location>
        <begin position="311"/>
        <end position="324"/>
    </location>
</feature>
<dbReference type="InterPro" id="IPR009057">
    <property type="entry name" value="Homeodomain-like_sf"/>
</dbReference>
<dbReference type="EMBL" id="NHYE01000514">
    <property type="protein sequence ID" value="PPR05131.1"/>
    <property type="molecule type" value="Genomic_DNA"/>
</dbReference>
<feature type="compositionally biased region" description="Polar residues" evidence="1">
    <location>
        <begin position="383"/>
        <end position="400"/>
    </location>
</feature>
<feature type="compositionally biased region" description="Basic residues" evidence="1">
    <location>
        <begin position="821"/>
        <end position="830"/>
    </location>
</feature>
<feature type="compositionally biased region" description="Polar residues" evidence="1">
    <location>
        <begin position="268"/>
        <end position="278"/>
    </location>
</feature>
<dbReference type="Proteomes" id="UP000284706">
    <property type="component" value="Unassembled WGS sequence"/>
</dbReference>
<feature type="compositionally biased region" description="Polar residues" evidence="1">
    <location>
        <begin position="994"/>
        <end position="1004"/>
    </location>
</feature>
<feature type="compositionally biased region" description="Basic and acidic residues" evidence="1">
    <location>
        <begin position="104"/>
        <end position="114"/>
    </location>
</feature>
<dbReference type="AlphaFoldDB" id="A0A409YQ52"/>
<feature type="compositionally biased region" description="Basic and acidic residues" evidence="1">
    <location>
        <begin position="1009"/>
        <end position="1026"/>
    </location>
</feature>
<evidence type="ECO:0000313" key="4">
    <source>
        <dbReference type="Proteomes" id="UP000284706"/>
    </source>
</evidence>
<dbReference type="InParanoid" id="A0A409YQ52"/>
<feature type="compositionally biased region" description="Basic and acidic residues" evidence="1">
    <location>
        <begin position="606"/>
        <end position="619"/>
    </location>
</feature>
<feature type="region of interest" description="Disordered" evidence="1">
    <location>
        <begin position="915"/>
        <end position="936"/>
    </location>
</feature>
<dbReference type="SUPFAM" id="SSF46689">
    <property type="entry name" value="Homeodomain-like"/>
    <property type="match status" value="1"/>
</dbReference>
<feature type="compositionally biased region" description="Polar residues" evidence="1">
    <location>
        <begin position="1033"/>
        <end position="1042"/>
    </location>
</feature>
<feature type="region of interest" description="Disordered" evidence="1">
    <location>
        <begin position="659"/>
        <end position="841"/>
    </location>
</feature>
<dbReference type="Pfam" id="PF08914">
    <property type="entry name" value="Myb_Rap1"/>
    <property type="match status" value="1"/>
</dbReference>
<feature type="compositionally biased region" description="Low complexity" evidence="1">
    <location>
        <begin position="960"/>
        <end position="969"/>
    </location>
</feature>
<feature type="region of interest" description="Disordered" evidence="1">
    <location>
        <begin position="600"/>
        <end position="619"/>
    </location>
</feature>
<feature type="compositionally biased region" description="Polar residues" evidence="1">
    <location>
        <begin position="659"/>
        <end position="677"/>
    </location>
</feature>
<feature type="region of interest" description="Disordered" evidence="1">
    <location>
        <begin position="1130"/>
        <end position="1166"/>
    </location>
</feature>
<feature type="domain" description="TERF2-interacting telomeric protein 1 Myb" evidence="2">
    <location>
        <begin position="8"/>
        <end position="65"/>
    </location>
</feature>
<feature type="compositionally biased region" description="Basic and acidic residues" evidence="1">
    <location>
        <begin position="189"/>
        <end position="208"/>
    </location>
</feature>
<keyword evidence="4" id="KW-1185">Reference proteome</keyword>
<accession>A0A409YQ52</accession>
<reference evidence="3 4" key="1">
    <citation type="journal article" date="2018" name="Evol. Lett.">
        <title>Horizontal gene cluster transfer increased hallucinogenic mushroom diversity.</title>
        <authorList>
            <person name="Reynolds H.T."/>
            <person name="Vijayakumar V."/>
            <person name="Gluck-Thaler E."/>
            <person name="Korotkin H.B."/>
            <person name="Matheny P.B."/>
            <person name="Slot J.C."/>
        </authorList>
    </citation>
    <scope>NUCLEOTIDE SEQUENCE [LARGE SCALE GENOMIC DNA]</scope>
    <source>
        <strain evidence="3 4">SRW20</strain>
    </source>
</reference>
<sequence>MLRVRNDFTASEDEHLIEYIAEENPNPAGRQGNNLYKKLEENVDNQWPWSSTHPWQSWRERYRKNQEWFEFHIKRYMKRKRNAAKDSRPTTTAQPQHQVKKNARQADTEPERPKPRWTAVAGVPEEQQHVFRVDKLVNRVQPGSTVAQHGGEVLQKPPQTVVVPEAKPQADTAQEKVQKKNKSARRNGVARDDQFRRSDVAKGLHTEEIPDSEGISRQASQNEAAVSDELMHELFGFSDDEEASASSESDLHARQPQQKSPSKILANEPSTSTSSHNPQHSHRSSEARKKSQHPSQEPTPPKSNVDHSTTEKTSSPSPSSTTPSVDLPEPGQRRRKIPTPSTSTTSSPSSSSSYAPSLSQSPEPVPKSKGKKPKPRKKVESDYFQTASSSPEPNQVSSTREPVIVVDGPFRTTLKRPRQARRDSDSEEGRRWPPKRSKTSSDADATSKPAEKLETTKQKPPSAKPLQVKMFVPPVVGQESSRHAAQERIEQPVKQHPRPPAQVNAIASSSKVKLPDAPVHNTGSTSEQLISGQRQGRTQGPAPPSAVPASRSGREPPLNVGGDTIAGHKTSIAAAVRHGHDQGQVQSRMEVHDGTTTLVTITKSSEGGKVKEKKSDAARQARAIRLEDGDQHEDAVRSLLPRSKGPYAHNQMPVLVPTSIPTPVPAQTNKVAPSVSITRGERSPVAQAAGPRTSSGANHALPTKARHANDPFTSASANVTPRANALPAAVDKGKGRASDHQLEVAEQQLPERPYGLESKPPRKIDLHRYSLTKSKRPRGSVSLNSSVARPSSALSRRESLLSSHSRTSTASSSSNTLIRARLSRARRSSASRRSSIAQLSPEERPKFAEVAALEIADILQELADRYGVSAQIAMKTYINTGSLEYTEAILQELFDACSKREKELYSAVPALLKANRSDGEGDMDDEEPVPEGLIPDSHRLSLDKAMLEDDRTPQHQPRQSIRSASNSASPRRRPRPTLLNIKPLVVDDSDRQLSDYSPPNSSRAGQFARLDKQGRRQEALEREKRRASGIHAPQSQVPSEAPQSRERRSSPVEDRVHDRPEGESPSPHDRRVSSAQMEVDAAHEETEQPLPRSTYLPSDDDDMYAHTDDEFAQHMGAVNGEDHELEIVSTASPVRSTELSDKDRSPNAMDVSPTRTSPAAQPRQPKNIHEAINEVVITNPKLAQQFRALASSVNKGNAAEMRKFEAETDPKVLRYLTINWVGKFLDESSQMQEAPGLNG</sequence>
<evidence type="ECO:0000256" key="1">
    <source>
        <dbReference type="SAM" id="MobiDB-lite"/>
    </source>
</evidence>
<feature type="region of interest" description="Disordered" evidence="1">
    <location>
        <begin position="80"/>
        <end position="118"/>
    </location>
</feature>
<evidence type="ECO:0000313" key="3">
    <source>
        <dbReference type="EMBL" id="PPR05131.1"/>
    </source>
</evidence>
<dbReference type="OrthoDB" id="435460at2759"/>
<organism evidence="3 4">
    <name type="scientific">Gymnopilus dilepis</name>
    <dbReference type="NCBI Taxonomy" id="231916"/>
    <lineage>
        <taxon>Eukaryota</taxon>
        <taxon>Fungi</taxon>
        <taxon>Dikarya</taxon>
        <taxon>Basidiomycota</taxon>
        <taxon>Agaricomycotina</taxon>
        <taxon>Agaricomycetes</taxon>
        <taxon>Agaricomycetidae</taxon>
        <taxon>Agaricales</taxon>
        <taxon>Agaricineae</taxon>
        <taxon>Hymenogastraceae</taxon>
        <taxon>Gymnopilus</taxon>
    </lineage>
</organism>
<comment type="caution">
    <text evidence="3">The sequence shown here is derived from an EMBL/GenBank/DDBJ whole genome shotgun (WGS) entry which is preliminary data.</text>
</comment>
<feature type="compositionally biased region" description="Polar residues" evidence="1">
    <location>
        <begin position="711"/>
        <end position="721"/>
    </location>
</feature>
<feature type="compositionally biased region" description="Basic and acidic residues" evidence="1">
    <location>
        <begin position="1043"/>
        <end position="1072"/>
    </location>
</feature>
<evidence type="ECO:0000259" key="2">
    <source>
        <dbReference type="Pfam" id="PF08914"/>
    </source>
</evidence>
<protein>
    <recommendedName>
        <fullName evidence="2">TERF2-interacting telomeric protein 1 Myb domain-containing protein</fullName>
    </recommendedName>
</protein>
<feature type="compositionally biased region" description="Polar residues" evidence="1">
    <location>
        <begin position="521"/>
        <end position="538"/>
    </location>
</feature>
<dbReference type="STRING" id="231916.A0A409YQ52"/>
<dbReference type="InterPro" id="IPR015010">
    <property type="entry name" value="TERF2IP_Myb"/>
</dbReference>
<feature type="compositionally biased region" description="Basic residues" evidence="1">
    <location>
        <begin position="368"/>
        <end position="377"/>
    </location>
</feature>
<feature type="compositionally biased region" description="Low complexity" evidence="1">
    <location>
        <begin position="788"/>
        <end position="820"/>
    </location>
</feature>
<feature type="compositionally biased region" description="Basic and acidic residues" evidence="1">
    <location>
        <begin position="420"/>
        <end position="431"/>
    </location>
</feature>
<name>A0A409YQ52_9AGAR</name>